<organism evidence="1 2">
    <name type="scientific">Delftia lacustris</name>
    <dbReference type="NCBI Taxonomy" id="558537"/>
    <lineage>
        <taxon>Bacteria</taxon>
        <taxon>Pseudomonadati</taxon>
        <taxon>Pseudomonadota</taxon>
        <taxon>Betaproteobacteria</taxon>
        <taxon>Burkholderiales</taxon>
        <taxon>Comamonadaceae</taxon>
        <taxon>Delftia</taxon>
    </lineage>
</organism>
<keyword evidence="2" id="KW-1185">Reference proteome</keyword>
<reference evidence="1 2" key="1">
    <citation type="submission" date="2020-12" db="EMBL/GenBank/DDBJ databases">
        <title>FDA dAtabase for Regulatory Grade micrObial Sequences (FDA-ARGOS): Supporting development and validation of Infectious Disease Dx tests.</title>
        <authorList>
            <person name="Sproer C."/>
            <person name="Gronow S."/>
            <person name="Severitt S."/>
            <person name="Schroder I."/>
            <person name="Tallon L."/>
            <person name="Sadzewicz L."/>
            <person name="Zhao X."/>
            <person name="Boylan J."/>
            <person name="Ott S."/>
            <person name="Bowen H."/>
            <person name="Vavikolanu K."/>
            <person name="Mehta A."/>
            <person name="Aluvathingal J."/>
            <person name="Nadendla S."/>
            <person name="Lowell S."/>
            <person name="Myers T."/>
            <person name="Yan Y."/>
            <person name="Sichtig H."/>
        </authorList>
    </citation>
    <scope>NUCLEOTIDE SEQUENCE [LARGE SCALE GENOMIC DNA]</scope>
    <source>
        <strain evidence="1 2">FDAARGOS_890</strain>
    </source>
</reference>
<evidence type="ECO:0000313" key="1">
    <source>
        <dbReference type="EMBL" id="QPS82619.1"/>
    </source>
</evidence>
<proteinExistence type="predicted"/>
<sequence>MSTEYRQFPQWERIKLDYRAGIKGLRQIAAEQNISQGGGPQGAERDDWSWVLSERIQDKAEQSVRKEAVRSEVCAERRASERPTALVRSLRLPRNTAGLRAIIRTLRCPRNDRF</sequence>
<accession>A0A7T2YVN7</accession>
<name>A0A7T2YVN7_9BURK</name>
<evidence type="ECO:0000313" key="2">
    <source>
        <dbReference type="Proteomes" id="UP000595064"/>
    </source>
</evidence>
<dbReference type="Proteomes" id="UP000595064">
    <property type="component" value="Chromosome"/>
</dbReference>
<protein>
    <submittedName>
        <fullName evidence="1">Uncharacterized protein</fullName>
    </submittedName>
</protein>
<dbReference type="EMBL" id="CP065748">
    <property type="protein sequence ID" value="QPS82619.1"/>
    <property type="molecule type" value="Genomic_DNA"/>
</dbReference>
<dbReference type="RefSeq" id="WP_198129339.1">
    <property type="nucleotide sequence ID" value="NZ_CP065748.1"/>
</dbReference>
<dbReference type="AlphaFoldDB" id="A0A7T2YVN7"/>
<gene>
    <name evidence="1" type="ORF">I6G47_05945</name>
</gene>
<dbReference type="KEGG" id="dla:I6G47_05945"/>